<name>A0A1E4TEM4_9ASCO</name>
<dbReference type="InterPro" id="IPR024964">
    <property type="entry name" value="CTLH/CRA"/>
</dbReference>
<dbReference type="InterPro" id="IPR013320">
    <property type="entry name" value="ConA-like_dom_sf"/>
</dbReference>
<evidence type="ECO:0000313" key="4">
    <source>
        <dbReference type="EMBL" id="ODV90179.1"/>
    </source>
</evidence>
<gene>
    <name evidence="4" type="ORF">CANCADRAFT_102799</name>
</gene>
<dbReference type="PROSITE" id="PS50897">
    <property type="entry name" value="CTLH"/>
    <property type="match status" value="1"/>
</dbReference>
<evidence type="ECO:0000313" key="5">
    <source>
        <dbReference type="Proteomes" id="UP000095023"/>
    </source>
</evidence>
<dbReference type="EMBL" id="KV453842">
    <property type="protein sequence ID" value="ODV90179.1"/>
    <property type="molecule type" value="Genomic_DNA"/>
</dbReference>
<dbReference type="Pfam" id="PF08513">
    <property type="entry name" value="LisH"/>
    <property type="match status" value="1"/>
</dbReference>
<dbReference type="SMART" id="SM00449">
    <property type="entry name" value="SPRY"/>
    <property type="match status" value="1"/>
</dbReference>
<dbReference type="InterPro" id="IPR003877">
    <property type="entry name" value="SPRY_dom"/>
</dbReference>
<dbReference type="InterPro" id="IPR006595">
    <property type="entry name" value="CTLH_C"/>
</dbReference>
<dbReference type="PANTHER" id="PTHR12864">
    <property type="entry name" value="RAN BINDING PROTEIN 9-RELATED"/>
    <property type="match status" value="1"/>
</dbReference>
<organism evidence="4 5">
    <name type="scientific">Tortispora caseinolytica NRRL Y-17796</name>
    <dbReference type="NCBI Taxonomy" id="767744"/>
    <lineage>
        <taxon>Eukaryota</taxon>
        <taxon>Fungi</taxon>
        <taxon>Dikarya</taxon>
        <taxon>Ascomycota</taxon>
        <taxon>Saccharomycotina</taxon>
        <taxon>Trigonopsidomycetes</taxon>
        <taxon>Trigonopsidales</taxon>
        <taxon>Trigonopsidaceae</taxon>
        <taxon>Tortispora</taxon>
    </lineage>
</organism>
<evidence type="ECO:0000256" key="1">
    <source>
        <dbReference type="SAM" id="MobiDB-lite"/>
    </source>
</evidence>
<dbReference type="SMART" id="SM00668">
    <property type="entry name" value="CTLH"/>
    <property type="match status" value="1"/>
</dbReference>
<dbReference type="SMART" id="SM00757">
    <property type="entry name" value="CRA"/>
    <property type="match status" value="1"/>
</dbReference>
<protein>
    <recommendedName>
        <fullName evidence="6">B30.2/SPRY domain-containing protein</fullName>
    </recommendedName>
</protein>
<feature type="domain" description="B30.2/SPRY" evidence="2">
    <location>
        <begin position="1"/>
        <end position="180"/>
    </location>
</feature>
<dbReference type="InterPro" id="IPR013144">
    <property type="entry name" value="CRA_dom"/>
</dbReference>
<keyword evidence="5" id="KW-1185">Reference proteome</keyword>
<dbReference type="InterPro" id="IPR001870">
    <property type="entry name" value="B30.2/SPRY"/>
</dbReference>
<dbReference type="SMART" id="SM00667">
    <property type="entry name" value="LisH"/>
    <property type="match status" value="1"/>
</dbReference>
<dbReference type="InterPro" id="IPR006594">
    <property type="entry name" value="LisH"/>
</dbReference>
<sequence length="482" mass="52146">MPSAPSLPHRWSTNDIATLVSVSADGLEAKLGIPPPNSKNELEPAAIRTTDPIPPQCGVFYFEITVVAKPPDGCVSLGLSGSKTPLSRLAGCDTDSWGYHGDDGHIYVCQGSGKAYGPSFQTGDTIGLCVNTQSRSAFYTKNGLAFSTAFKDLKDKLYPTVGLKPGEHIAANFGFGKPFLYDINAYVQNCKTILYKQMASLERSFKPPSSGITPEVFSNAMVESLVYSYLVHEGYGDSAHEFAKELKVIGAHTEEETDNAHNHHRQKIRAAVLSGNIDRAISLTNLFYPNLLTQNPNVKLQLELRRFIEIIRFLALRGSDTSSADANSAAANGGSSGINGNGKDVEEDLFKTLSAMGNDEILLHAIEYGREIEAEFGQDSQARSHLEQTFAIMTYQDPLNSVLAPMLDPAGRAEVAEELNSSIMMSLGKSKVSPLKTVVQIAKLASLLLASAGPSGFLANIDSDVFAPICSEQYEEEDREEH</sequence>
<dbReference type="SUPFAM" id="SSF49899">
    <property type="entry name" value="Concanavalin A-like lectins/glucanases"/>
    <property type="match status" value="1"/>
</dbReference>
<proteinExistence type="predicted"/>
<evidence type="ECO:0000259" key="3">
    <source>
        <dbReference type="PROSITE" id="PS50897"/>
    </source>
</evidence>
<feature type="domain" description="CTLH" evidence="3">
    <location>
        <begin position="261"/>
        <end position="318"/>
    </location>
</feature>
<dbReference type="Pfam" id="PF00622">
    <property type="entry name" value="SPRY"/>
    <property type="match status" value="1"/>
</dbReference>
<dbReference type="Pfam" id="PF10607">
    <property type="entry name" value="CTLH"/>
    <property type="match status" value="1"/>
</dbReference>
<evidence type="ECO:0008006" key="6">
    <source>
        <dbReference type="Google" id="ProtNLM"/>
    </source>
</evidence>
<dbReference type="AlphaFoldDB" id="A0A1E4TEM4"/>
<dbReference type="InterPro" id="IPR050618">
    <property type="entry name" value="Ubq-SigPath_Reg"/>
</dbReference>
<dbReference type="PROSITE" id="PS50896">
    <property type="entry name" value="LISH"/>
    <property type="match status" value="1"/>
</dbReference>
<accession>A0A1E4TEM4</accession>
<dbReference type="PROSITE" id="PS50188">
    <property type="entry name" value="B302_SPRY"/>
    <property type="match status" value="1"/>
</dbReference>
<dbReference type="Proteomes" id="UP000095023">
    <property type="component" value="Unassembled WGS sequence"/>
</dbReference>
<dbReference type="InterPro" id="IPR043136">
    <property type="entry name" value="B30.2/SPRY_sf"/>
</dbReference>
<reference evidence="5" key="1">
    <citation type="submission" date="2016-02" db="EMBL/GenBank/DDBJ databases">
        <title>Comparative genomics of biotechnologically important yeasts.</title>
        <authorList>
            <consortium name="DOE Joint Genome Institute"/>
            <person name="Riley R."/>
            <person name="Haridas S."/>
            <person name="Wolfe K.H."/>
            <person name="Lopes M.R."/>
            <person name="Hittinger C.T."/>
            <person name="Goker M."/>
            <person name="Salamov A."/>
            <person name="Wisecaver J."/>
            <person name="Long T.M."/>
            <person name="Aerts A.L."/>
            <person name="Barry K."/>
            <person name="Choi C."/>
            <person name="Clum A."/>
            <person name="Coughlan A.Y."/>
            <person name="Deshpande S."/>
            <person name="Douglass A.P."/>
            <person name="Hanson S.J."/>
            <person name="Klenk H.-P."/>
            <person name="Labutti K."/>
            <person name="Lapidus A."/>
            <person name="Lindquist E."/>
            <person name="Lipzen A."/>
            <person name="Meier-Kolthoff J.P."/>
            <person name="Ohm R.A."/>
            <person name="Otillar R.P."/>
            <person name="Pangilinan J."/>
            <person name="Peng Y."/>
            <person name="Rokas A."/>
            <person name="Rosa C.A."/>
            <person name="Scheuner C."/>
            <person name="Sibirny A.A."/>
            <person name="Slot J.C."/>
            <person name="Stielow J.B."/>
            <person name="Sun H."/>
            <person name="Kurtzman C.P."/>
            <person name="Blackwell M."/>
            <person name="Jeffries T.W."/>
            <person name="Grigoriev I.V."/>
        </authorList>
    </citation>
    <scope>NUCLEOTIDE SEQUENCE [LARGE SCALE GENOMIC DNA]</scope>
    <source>
        <strain evidence="5">NRRL Y-17796</strain>
    </source>
</reference>
<evidence type="ECO:0000259" key="2">
    <source>
        <dbReference type="PROSITE" id="PS50188"/>
    </source>
</evidence>
<dbReference type="OrthoDB" id="25503at2759"/>
<feature type="compositionally biased region" description="Low complexity" evidence="1">
    <location>
        <begin position="322"/>
        <end position="333"/>
    </location>
</feature>
<dbReference type="Gene3D" id="2.60.120.920">
    <property type="match status" value="1"/>
</dbReference>
<feature type="region of interest" description="Disordered" evidence="1">
    <location>
        <begin position="322"/>
        <end position="341"/>
    </location>
</feature>